<organism evidence="1 2">
    <name type="scientific">Propioniciclava coleopterorum</name>
    <dbReference type="NCBI Taxonomy" id="2714937"/>
    <lineage>
        <taxon>Bacteria</taxon>
        <taxon>Bacillati</taxon>
        <taxon>Actinomycetota</taxon>
        <taxon>Actinomycetes</taxon>
        <taxon>Propionibacteriales</taxon>
        <taxon>Propionibacteriaceae</taxon>
        <taxon>Propioniciclava</taxon>
    </lineage>
</organism>
<protein>
    <recommendedName>
        <fullName evidence="3">DUF3806 domain-containing protein</fullName>
    </recommendedName>
</protein>
<sequence>MSLPVPLTVETAAALADSVVDAARQLNGVELDFSEASLAQVDAILDEFHEIGSRATASATVAFGAYIGEVLVRNAGYRWRDTTAEERDLYGGWPMVVARDADQKVANPIGKAFKRVDNGPGEGVAFFYTVMAQS</sequence>
<evidence type="ECO:0008006" key="3">
    <source>
        <dbReference type="Google" id="ProtNLM"/>
    </source>
</evidence>
<dbReference type="AlphaFoldDB" id="A0A6G7YB44"/>
<dbReference type="EMBL" id="CP049865">
    <property type="protein sequence ID" value="QIK74042.1"/>
    <property type="molecule type" value="Genomic_DNA"/>
</dbReference>
<dbReference type="Proteomes" id="UP000501058">
    <property type="component" value="Chromosome"/>
</dbReference>
<proteinExistence type="predicted"/>
<gene>
    <name evidence="1" type="ORF">G7070_17090</name>
</gene>
<dbReference type="KEGG" id="prv:G7070_17090"/>
<name>A0A6G7YB44_9ACTN</name>
<keyword evidence="2" id="KW-1185">Reference proteome</keyword>
<reference evidence="1 2" key="1">
    <citation type="submission" date="2020-03" db="EMBL/GenBank/DDBJ databases">
        <title>Propioniciclava sp. nov., isolated from Hydrophilus acuminatus.</title>
        <authorList>
            <person name="Hyun D.-W."/>
            <person name="Bae J.-W."/>
        </authorList>
    </citation>
    <scope>NUCLEOTIDE SEQUENCE [LARGE SCALE GENOMIC DNA]</scope>
    <source>
        <strain evidence="1 2">HDW11</strain>
    </source>
</reference>
<accession>A0A6G7YB44</accession>
<evidence type="ECO:0000313" key="2">
    <source>
        <dbReference type="Proteomes" id="UP000501058"/>
    </source>
</evidence>
<evidence type="ECO:0000313" key="1">
    <source>
        <dbReference type="EMBL" id="QIK74042.1"/>
    </source>
</evidence>